<dbReference type="EMBL" id="FCOM02000097">
    <property type="protein sequence ID" value="SAL87632.1"/>
    <property type="molecule type" value="Genomic_DNA"/>
</dbReference>
<name>A0A158L2R1_9BURK</name>
<accession>A0A158L2R1</accession>
<keyword evidence="3" id="KW-1185">Reference proteome</keyword>
<sequence>MAQGADDFDDDDEAFEAFPDPEVARLVLELERIITRRRRAGALGHLVEGRPVPLPVKPSHIELRVLTALAQTYGPVLFGHDFEPVLERVAECGAVVVVQRVLWSDLPEDNGLAARLLEARIPFEILCGTCPEVFMEEAHAELQGFRPRPPTPPMQSDDRERDDG</sequence>
<gene>
    <name evidence="2" type="ORF">AWB74_08195</name>
</gene>
<dbReference type="Proteomes" id="UP000055019">
    <property type="component" value="Unassembled WGS sequence"/>
</dbReference>
<reference evidence="2" key="1">
    <citation type="submission" date="2016-01" db="EMBL/GenBank/DDBJ databases">
        <authorList>
            <person name="Peeters C."/>
        </authorList>
    </citation>
    <scope>NUCLEOTIDE SEQUENCE [LARGE SCALE GENOMIC DNA]</scope>
    <source>
        <strain evidence="2">LMG 29317</strain>
    </source>
</reference>
<feature type="region of interest" description="Disordered" evidence="1">
    <location>
        <begin position="141"/>
        <end position="164"/>
    </location>
</feature>
<protein>
    <submittedName>
        <fullName evidence="2">Uncharacterized protein</fullName>
    </submittedName>
</protein>
<dbReference type="AlphaFoldDB" id="A0A158L2R1"/>
<evidence type="ECO:0000256" key="1">
    <source>
        <dbReference type="SAM" id="MobiDB-lite"/>
    </source>
</evidence>
<organism evidence="2 3">
    <name type="scientific">Caballeronia arvi</name>
    <dbReference type="NCBI Taxonomy" id="1777135"/>
    <lineage>
        <taxon>Bacteria</taxon>
        <taxon>Pseudomonadati</taxon>
        <taxon>Pseudomonadota</taxon>
        <taxon>Betaproteobacteria</taxon>
        <taxon>Burkholderiales</taxon>
        <taxon>Burkholderiaceae</taxon>
        <taxon>Caballeronia</taxon>
    </lineage>
</organism>
<proteinExistence type="predicted"/>
<evidence type="ECO:0000313" key="2">
    <source>
        <dbReference type="EMBL" id="SAL87632.1"/>
    </source>
</evidence>
<evidence type="ECO:0000313" key="3">
    <source>
        <dbReference type="Proteomes" id="UP000055019"/>
    </source>
</evidence>
<dbReference type="OrthoDB" id="9132334at2"/>
<dbReference type="RefSeq" id="WP_061152288.1">
    <property type="nucleotide sequence ID" value="NZ_FCOM02000097.1"/>
</dbReference>
<comment type="caution">
    <text evidence="2">The sequence shown here is derived from an EMBL/GenBank/DDBJ whole genome shotgun (WGS) entry which is preliminary data.</text>
</comment>